<dbReference type="PANTHER" id="PTHR45339:SF1">
    <property type="entry name" value="HYBRID SIGNAL TRANSDUCTION HISTIDINE KINASE J"/>
    <property type="match status" value="1"/>
</dbReference>
<dbReference type="PANTHER" id="PTHR45339">
    <property type="entry name" value="HYBRID SIGNAL TRANSDUCTION HISTIDINE KINASE J"/>
    <property type="match status" value="1"/>
</dbReference>
<dbReference type="CDD" id="cd17546">
    <property type="entry name" value="REC_hyHK_CKI1_RcsC-like"/>
    <property type="match status" value="1"/>
</dbReference>
<name>C4XHW4_SOLM1</name>
<dbReference type="SUPFAM" id="SSF52172">
    <property type="entry name" value="CheY-like"/>
    <property type="match status" value="1"/>
</dbReference>
<evidence type="ECO:0000313" key="5">
    <source>
        <dbReference type="EMBL" id="BAH76482.1"/>
    </source>
</evidence>
<keyword evidence="1 3" id="KW-0597">Phosphoprotein</keyword>
<dbReference type="KEGG" id="dma:DMR_29910"/>
<evidence type="ECO:0000259" key="4">
    <source>
        <dbReference type="PROSITE" id="PS50110"/>
    </source>
</evidence>
<dbReference type="PROSITE" id="PS50110">
    <property type="entry name" value="RESPONSE_REGULATORY"/>
    <property type="match status" value="1"/>
</dbReference>
<dbReference type="InterPro" id="IPR011006">
    <property type="entry name" value="CheY-like_superfamily"/>
</dbReference>
<keyword evidence="2" id="KW-0902">Two-component regulatory system</keyword>
<evidence type="ECO:0000256" key="1">
    <source>
        <dbReference type="ARBA" id="ARBA00022553"/>
    </source>
</evidence>
<dbReference type="STRING" id="573370.DMR_29910"/>
<dbReference type="EMBL" id="AP010904">
    <property type="protein sequence ID" value="BAH76482.1"/>
    <property type="molecule type" value="Genomic_DNA"/>
</dbReference>
<dbReference type="Proteomes" id="UP000009071">
    <property type="component" value="Chromosome"/>
</dbReference>
<proteinExistence type="predicted"/>
<organism evidence="5 6">
    <name type="scientific">Solidesulfovibrio magneticus (strain ATCC 700980 / DSM 13731 / RS-1)</name>
    <name type="common">Desulfovibrio magneticus</name>
    <dbReference type="NCBI Taxonomy" id="573370"/>
    <lineage>
        <taxon>Bacteria</taxon>
        <taxon>Pseudomonadati</taxon>
        <taxon>Thermodesulfobacteriota</taxon>
        <taxon>Desulfovibrionia</taxon>
        <taxon>Desulfovibrionales</taxon>
        <taxon>Desulfovibrionaceae</taxon>
        <taxon>Solidesulfovibrio</taxon>
    </lineage>
</organism>
<sequence>MNITRTILLVEDDVINRVALCRFLSKQGHVVHPAKDGDEALEVYAKNKFDLVIMDLVMPGIDGAETARKMRFISNSTDGDYPPIIIITAIDHRAQNLEKIFRAGVDRVVQKPIEHAQLLECIDELLLPKSATK</sequence>
<evidence type="ECO:0000313" key="6">
    <source>
        <dbReference type="Proteomes" id="UP000009071"/>
    </source>
</evidence>
<keyword evidence="6" id="KW-1185">Reference proteome</keyword>
<dbReference type="Pfam" id="PF00072">
    <property type="entry name" value="Response_reg"/>
    <property type="match status" value="1"/>
</dbReference>
<evidence type="ECO:0000256" key="3">
    <source>
        <dbReference type="PROSITE-ProRule" id="PRU00169"/>
    </source>
</evidence>
<protein>
    <submittedName>
        <fullName evidence="5">Response regulator receiver protein</fullName>
    </submittedName>
</protein>
<dbReference type="HOGENOM" id="CLU_000445_69_12_7"/>
<feature type="domain" description="Response regulatory" evidence="4">
    <location>
        <begin position="6"/>
        <end position="126"/>
    </location>
</feature>
<reference evidence="5 6" key="1">
    <citation type="journal article" date="2009" name="Genome Res.">
        <title>Whole genome sequence of Desulfovibrio magneticus strain RS-1 revealed common gene clusters in magnetotactic bacteria.</title>
        <authorList>
            <person name="Nakazawa H."/>
            <person name="Arakaki A."/>
            <person name="Narita-Yamada S."/>
            <person name="Yashiro I."/>
            <person name="Jinno K."/>
            <person name="Aoki N."/>
            <person name="Tsuruyama A."/>
            <person name="Okamura Y."/>
            <person name="Tanikawa S."/>
            <person name="Fujita N."/>
            <person name="Takeyama H."/>
            <person name="Matsunaga T."/>
        </authorList>
    </citation>
    <scope>NUCLEOTIDE SEQUENCE [LARGE SCALE GENOMIC DNA]</scope>
    <source>
        <strain evidence="6">ATCC 700980 / DSM 13731 / RS-1</strain>
    </source>
</reference>
<dbReference type="OrthoDB" id="9816343at2"/>
<accession>C4XHW4</accession>
<evidence type="ECO:0000256" key="2">
    <source>
        <dbReference type="ARBA" id="ARBA00023012"/>
    </source>
</evidence>
<dbReference type="InterPro" id="IPR001789">
    <property type="entry name" value="Sig_transdc_resp-reg_receiver"/>
</dbReference>
<dbReference type="SMART" id="SM00448">
    <property type="entry name" value="REC"/>
    <property type="match status" value="1"/>
</dbReference>
<feature type="modified residue" description="4-aspartylphosphate" evidence="3">
    <location>
        <position position="55"/>
    </location>
</feature>
<dbReference type="AlphaFoldDB" id="C4XHW4"/>
<dbReference type="Gene3D" id="3.40.50.2300">
    <property type="match status" value="1"/>
</dbReference>
<gene>
    <name evidence="5" type="ordered locus">DMR_29910</name>
</gene>
<dbReference type="GO" id="GO:0000160">
    <property type="term" value="P:phosphorelay signal transduction system"/>
    <property type="evidence" value="ECO:0007669"/>
    <property type="project" value="UniProtKB-KW"/>
</dbReference>
<dbReference type="RefSeq" id="WP_015861643.1">
    <property type="nucleotide sequence ID" value="NC_012796.1"/>
</dbReference>
<dbReference type="eggNOG" id="COG0784">
    <property type="taxonomic scope" value="Bacteria"/>
</dbReference>